<dbReference type="EMBL" id="QFRI01000002">
    <property type="protein sequence ID" value="PWH82594.1"/>
    <property type="molecule type" value="Genomic_DNA"/>
</dbReference>
<protein>
    <recommendedName>
        <fullName evidence="3">DNA-directed RNA polymerase</fullName>
    </recommendedName>
</protein>
<proteinExistence type="predicted"/>
<dbReference type="AlphaFoldDB" id="A0A2U2X4B4"/>
<evidence type="ECO:0000313" key="1">
    <source>
        <dbReference type="EMBL" id="PWH82594.1"/>
    </source>
</evidence>
<dbReference type="RefSeq" id="WP_109352960.1">
    <property type="nucleotide sequence ID" value="NZ_QFRI01000002.1"/>
</dbReference>
<evidence type="ECO:0008006" key="3">
    <source>
        <dbReference type="Google" id="ProtNLM"/>
    </source>
</evidence>
<reference evidence="1" key="2">
    <citation type="submission" date="2018-05" db="EMBL/GenBank/DDBJ databases">
        <authorList>
            <person name="Lanie J.A."/>
            <person name="Ng W.-L."/>
            <person name="Kazmierczak K.M."/>
            <person name="Andrzejewski T.M."/>
            <person name="Davidsen T.M."/>
            <person name="Wayne K.J."/>
            <person name="Tettelin H."/>
            <person name="Glass J.I."/>
            <person name="Rusch D."/>
            <person name="Podicherti R."/>
            <person name="Tsui H.-C.T."/>
            <person name="Winkler M.E."/>
        </authorList>
    </citation>
    <scope>NUCLEOTIDE SEQUENCE [LARGE SCALE GENOMIC DNA]</scope>
    <source>
        <strain evidence="1">ZY111</strain>
    </source>
</reference>
<evidence type="ECO:0000313" key="2">
    <source>
        <dbReference type="Proteomes" id="UP000245375"/>
    </source>
</evidence>
<comment type="caution">
    <text evidence="1">The sequence shown here is derived from an EMBL/GenBank/DDBJ whole genome shotgun (WGS) entry which is preliminary data.</text>
</comment>
<keyword evidence="2" id="KW-1185">Reference proteome</keyword>
<reference evidence="1" key="1">
    <citation type="submission" date="2018-05" db="EMBL/GenBank/DDBJ databases">
        <title>Algibacter marinivivus sp. nov., isolated from sample around a algae.</title>
        <authorList>
            <person name="Zhong X."/>
        </authorList>
    </citation>
    <scope>NUCLEOTIDE SEQUENCE [LARGE SCALE GENOMIC DNA]</scope>
    <source>
        <strain evidence="1">ZY111</strain>
    </source>
</reference>
<name>A0A2U2X4B4_9FLAO</name>
<gene>
    <name evidence="1" type="ORF">DIS18_10150</name>
</gene>
<organism evidence="1 2">
    <name type="scientific">Algibacter marinivivus</name>
    <dbReference type="NCBI Taxonomy" id="2100723"/>
    <lineage>
        <taxon>Bacteria</taxon>
        <taxon>Pseudomonadati</taxon>
        <taxon>Bacteroidota</taxon>
        <taxon>Flavobacteriia</taxon>
        <taxon>Flavobacteriales</taxon>
        <taxon>Flavobacteriaceae</taxon>
        <taxon>Algibacter</taxon>
    </lineage>
</organism>
<dbReference type="Proteomes" id="UP000245375">
    <property type="component" value="Unassembled WGS sequence"/>
</dbReference>
<sequence length="498" mass="58859">MRIYIPENLDIFELTHNNPPSFKPYKLDKLCYILHLINAIPLMDKNIQGEDFVPINAKKLQDKIQNYKKYLNYLESDLQIIESDNHYVVGEKSKGFRFIERYRTPVKSMQVEDFTFRNKLKAHKNRKIESVKHLGFLTKWFNDKLRIDYDYIDDFLVQEHNLKIKDKALWEYDRVRKKYKHPTNQMVHAQMSAQRLKWQDYNLMLDDNVYRFHTNLTNMPSRIRNAVTYDGQKLISLDIKNSQPYLSTILLSRDFWIVQKFERNKNNSLSIAFDEPQSRYFSYLNKINKVFNEIKSDTLNISHINIHNNDSYIMLGEIPQSLINNEFQDYIDLVVSGKLYEFLEDAFLQELGIELKDRKEVKAAVFQVLFTSNQFKGQAEAAPKRLFEQKFKAVFDVFAKIKSKDKSLLPRLLQSIESHLMINIIAKRVSEGYPLAPIYTIHDSISTTEEYVEVVEQIMMEELTKAIGHPPTIKQEVWCKSNMVKHLETLKEKAKVVA</sequence>
<dbReference type="OrthoDB" id="631303at2"/>
<accession>A0A2U2X4B4</accession>